<dbReference type="InterPro" id="IPR019998">
    <property type="entry name" value="Membr_insert_YidC"/>
</dbReference>
<keyword evidence="6 13" id="KW-0812">Transmembrane</keyword>
<keyword evidence="8 13" id="KW-1133">Transmembrane helix</keyword>
<evidence type="ECO:0000256" key="13">
    <source>
        <dbReference type="SAM" id="Phobius"/>
    </source>
</evidence>
<dbReference type="InterPro" id="IPR038221">
    <property type="entry name" value="YidC_periplasmic_sf"/>
</dbReference>
<evidence type="ECO:0000259" key="14">
    <source>
        <dbReference type="Pfam" id="PF02096"/>
    </source>
</evidence>
<evidence type="ECO:0000256" key="5">
    <source>
        <dbReference type="ARBA" id="ARBA00022475"/>
    </source>
</evidence>
<comment type="caution">
    <text evidence="16">The sequence shown here is derived from an EMBL/GenBank/DDBJ whole genome shotgun (WGS) entry which is preliminary data.</text>
</comment>
<keyword evidence="17" id="KW-1185">Reference proteome</keyword>
<name>A0A2P6AQT8_9GAMM</name>
<dbReference type="NCBIfam" id="TIGR03593">
    <property type="entry name" value="yidC_nterm"/>
    <property type="match status" value="1"/>
</dbReference>
<dbReference type="HAMAP" id="MF_01810">
    <property type="entry name" value="YidC_type1"/>
    <property type="match status" value="1"/>
</dbReference>
<sequence>NPTTQPWSGVLFGQIKRDGSKDPSSENHSFGMVTFLGGAWWTPEKNYNKLALDKFGSEPLSQTVTGGWVAMVQHYFVSAWVPAKTGTSHISTRSAANGTENYIGFTGSQLTVAPGGTGKIGADFYAGPKHQDKLEALSPGLELTVDYGFLWPIAQFLFWLLQTIHGFLGNWGWSIVVLTLLVKAAFFHLSAASYRSMANMRRVMPEMQRMKEKFGSDRAKLSQAMMELYKKEKINPLGGCLPILVQMPVFIALYWTLMESVELRHAGWILWIKDLSLMDPYFILPLLMGVTMYVQQQLNPAPQDPVQAKVLKMMPIVFTIFFLWFPAGLVLYWFVNNLLSIAQQWVITRQIEKAAAAKSAS</sequence>
<dbReference type="GO" id="GO:0032977">
    <property type="term" value="F:membrane insertase activity"/>
    <property type="evidence" value="ECO:0007669"/>
    <property type="project" value="InterPro"/>
</dbReference>
<evidence type="ECO:0000256" key="7">
    <source>
        <dbReference type="ARBA" id="ARBA00022927"/>
    </source>
</evidence>
<organism evidence="16 17">
    <name type="scientific">Amnimonas aquatica</name>
    <dbReference type="NCBI Taxonomy" id="2094561"/>
    <lineage>
        <taxon>Bacteria</taxon>
        <taxon>Pseudomonadati</taxon>
        <taxon>Pseudomonadota</taxon>
        <taxon>Gammaproteobacteria</taxon>
        <taxon>Moraxellales</taxon>
        <taxon>Moraxellaceae</taxon>
        <taxon>Amnimonas</taxon>
    </lineage>
</organism>
<feature type="domain" description="Membrane insertase YidC/Oxa/ALB C-terminal" evidence="14">
    <location>
        <begin position="171"/>
        <end position="349"/>
    </location>
</feature>
<dbReference type="Gene3D" id="2.70.98.90">
    <property type="match status" value="1"/>
</dbReference>
<gene>
    <name evidence="16" type="ORF">C5O18_08730</name>
</gene>
<dbReference type="InterPro" id="IPR047196">
    <property type="entry name" value="YidC_ALB_C"/>
</dbReference>
<dbReference type="GO" id="GO:0015031">
    <property type="term" value="P:protein transport"/>
    <property type="evidence" value="ECO:0007669"/>
    <property type="project" value="UniProtKB-KW"/>
</dbReference>
<protein>
    <recommendedName>
        <fullName evidence="3">Membrane protein insertase YidC</fullName>
    </recommendedName>
    <alternativeName>
        <fullName evidence="12">Foldase YidC</fullName>
    </alternativeName>
    <alternativeName>
        <fullName evidence="11">Membrane integrase YidC</fullName>
    </alternativeName>
</protein>
<evidence type="ECO:0000256" key="10">
    <source>
        <dbReference type="ARBA" id="ARBA00023186"/>
    </source>
</evidence>
<evidence type="ECO:0000256" key="2">
    <source>
        <dbReference type="ARBA" id="ARBA00010527"/>
    </source>
</evidence>
<feature type="transmembrane region" description="Helical" evidence="13">
    <location>
        <begin position="315"/>
        <end position="335"/>
    </location>
</feature>
<evidence type="ECO:0000256" key="1">
    <source>
        <dbReference type="ARBA" id="ARBA00004429"/>
    </source>
</evidence>
<proteinExistence type="inferred from homology"/>
<feature type="transmembrane region" description="Helical" evidence="13">
    <location>
        <begin position="234"/>
        <end position="255"/>
    </location>
</feature>
<comment type="subcellular location">
    <subcellularLocation>
        <location evidence="1">Cell inner membrane</location>
        <topology evidence="1">Multi-pass membrane protein</topology>
    </subcellularLocation>
</comment>
<dbReference type="PRINTS" id="PR00701">
    <property type="entry name" value="60KDINNERMP"/>
</dbReference>
<evidence type="ECO:0000313" key="16">
    <source>
        <dbReference type="EMBL" id="PQA32896.1"/>
    </source>
</evidence>
<evidence type="ECO:0000256" key="9">
    <source>
        <dbReference type="ARBA" id="ARBA00023136"/>
    </source>
</evidence>
<dbReference type="Pfam" id="PF02096">
    <property type="entry name" value="60KD_IMP"/>
    <property type="match status" value="1"/>
</dbReference>
<dbReference type="PANTHER" id="PTHR12428:SF65">
    <property type="entry name" value="CYTOCHROME C OXIDASE ASSEMBLY PROTEIN COX18, MITOCHONDRIAL"/>
    <property type="match status" value="1"/>
</dbReference>
<dbReference type="PRINTS" id="PR01900">
    <property type="entry name" value="YIDCPROTEIN"/>
</dbReference>
<dbReference type="InterPro" id="IPR028053">
    <property type="entry name" value="Membr_insert_YidC_N"/>
</dbReference>
<evidence type="ECO:0000256" key="12">
    <source>
        <dbReference type="ARBA" id="ARBA00033342"/>
    </source>
</evidence>
<evidence type="ECO:0000256" key="6">
    <source>
        <dbReference type="ARBA" id="ARBA00022692"/>
    </source>
</evidence>
<dbReference type="InterPro" id="IPR028055">
    <property type="entry name" value="YidC/Oxa/ALB_C"/>
</dbReference>
<evidence type="ECO:0000259" key="15">
    <source>
        <dbReference type="Pfam" id="PF14849"/>
    </source>
</evidence>
<dbReference type="Pfam" id="PF14849">
    <property type="entry name" value="YidC_periplas"/>
    <property type="match status" value="1"/>
</dbReference>
<dbReference type="InterPro" id="IPR001708">
    <property type="entry name" value="YidC/ALB3/OXA1/COX18"/>
</dbReference>
<dbReference type="NCBIfam" id="TIGR03592">
    <property type="entry name" value="yidC_oxa1_cterm"/>
    <property type="match status" value="1"/>
</dbReference>
<dbReference type="PANTHER" id="PTHR12428">
    <property type="entry name" value="OXA1"/>
    <property type="match status" value="1"/>
</dbReference>
<dbReference type="GO" id="GO:0005886">
    <property type="term" value="C:plasma membrane"/>
    <property type="evidence" value="ECO:0007669"/>
    <property type="project" value="UniProtKB-SubCell"/>
</dbReference>
<feature type="transmembrane region" description="Helical" evidence="13">
    <location>
        <begin position="171"/>
        <end position="194"/>
    </location>
</feature>
<accession>A0A2P6AQT8</accession>
<dbReference type="EMBL" id="PTQZ01000256">
    <property type="protein sequence ID" value="PQA32896.1"/>
    <property type="molecule type" value="Genomic_DNA"/>
</dbReference>
<evidence type="ECO:0000313" key="17">
    <source>
        <dbReference type="Proteomes" id="UP000243900"/>
    </source>
</evidence>
<dbReference type="AlphaFoldDB" id="A0A2P6AQT8"/>
<evidence type="ECO:0000256" key="4">
    <source>
        <dbReference type="ARBA" id="ARBA00022448"/>
    </source>
</evidence>
<dbReference type="CDD" id="cd20070">
    <property type="entry name" value="5TM_YidC_Alb3"/>
    <property type="match status" value="1"/>
</dbReference>
<keyword evidence="9 13" id="KW-0472">Membrane</keyword>
<keyword evidence="7" id="KW-0653">Protein transport</keyword>
<dbReference type="RefSeq" id="WP_105193190.1">
    <property type="nucleotide sequence ID" value="NZ_PTQZ01000256.1"/>
</dbReference>
<keyword evidence="10" id="KW-0143">Chaperone</keyword>
<evidence type="ECO:0000256" key="3">
    <source>
        <dbReference type="ARBA" id="ARBA00015325"/>
    </source>
</evidence>
<dbReference type="CDD" id="cd19961">
    <property type="entry name" value="EcYidC-like_peri"/>
    <property type="match status" value="1"/>
</dbReference>
<evidence type="ECO:0000256" key="8">
    <source>
        <dbReference type="ARBA" id="ARBA00022989"/>
    </source>
</evidence>
<keyword evidence="4" id="KW-0813">Transport</keyword>
<dbReference type="Proteomes" id="UP000243900">
    <property type="component" value="Unassembled WGS sequence"/>
</dbReference>
<dbReference type="GO" id="GO:0051205">
    <property type="term" value="P:protein insertion into membrane"/>
    <property type="evidence" value="ECO:0007669"/>
    <property type="project" value="TreeGrafter"/>
</dbReference>
<dbReference type="OrthoDB" id="9780552at2"/>
<dbReference type="NCBIfam" id="NF002352">
    <property type="entry name" value="PRK01318.1-3"/>
    <property type="match status" value="1"/>
</dbReference>
<comment type="similarity">
    <text evidence="2">Belongs to the OXA1/ALB3/YidC family. Type 1 subfamily.</text>
</comment>
<feature type="domain" description="Membrane insertase YidC N-terminal" evidence="15">
    <location>
        <begin position="1"/>
        <end position="160"/>
    </location>
</feature>
<evidence type="ECO:0000256" key="11">
    <source>
        <dbReference type="ARBA" id="ARBA00033245"/>
    </source>
</evidence>
<feature type="non-terminal residue" evidence="16">
    <location>
        <position position="1"/>
    </location>
</feature>
<reference evidence="17" key="1">
    <citation type="submission" date="2018-02" db="EMBL/GenBank/DDBJ databases">
        <title>Genome sequencing of Solimonas sp. HR-BB.</title>
        <authorList>
            <person name="Lee Y."/>
            <person name="Jeon C.O."/>
        </authorList>
    </citation>
    <scope>NUCLEOTIDE SEQUENCE [LARGE SCALE GENOMIC DNA]</scope>
    <source>
        <strain evidence="17">HR-E</strain>
    </source>
</reference>
<keyword evidence="5" id="KW-1003">Cell membrane</keyword>